<feature type="domain" description="DUF4397" evidence="1">
    <location>
        <begin position="65"/>
        <end position="133"/>
    </location>
</feature>
<reference evidence="3" key="1">
    <citation type="journal article" date="2019" name="Int. J. Syst. Evol. Microbiol.">
        <title>The Global Catalogue of Microorganisms (GCM) 10K type strain sequencing project: providing services to taxonomists for standard genome sequencing and annotation.</title>
        <authorList>
            <consortium name="The Broad Institute Genomics Platform"/>
            <consortium name="The Broad Institute Genome Sequencing Center for Infectious Disease"/>
            <person name="Wu L."/>
            <person name="Ma J."/>
        </authorList>
    </citation>
    <scope>NUCLEOTIDE SEQUENCE [LARGE SCALE GENOMIC DNA]</scope>
    <source>
        <strain evidence="3">CCUG 60559</strain>
    </source>
</reference>
<gene>
    <name evidence="2" type="ORF">ACFQQA_10720</name>
</gene>
<dbReference type="EMBL" id="JBHTBD010000003">
    <property type="protein sequence ID" value="MFC7295197.1"/>
    <property type="molecule type" value="Genomic_DNA"/>
</dbReference>
<proteinExistence type="predicted"/>
<dbReference type="Proteomes" id="UP001596506">
    <property type="component" value="Unassembled WGS sequence"/>
</dbReference>
<comment type="caution">
    <text evidence="2">The sequence shown here is derived from an EMBL/GenBank/DDBJ whole genome shotgun (WGS) entry which is preliminary data.</text>
</comment>
<evidence type="ECO:0000313" key="2">
    <source>
        <dbReference type="EMBL" id="MFC7295197.1"/>
    </source>
</evidence>
<keyword evidence="3" id="KW-1185">Reference proteome</keyword>
<protein>
    <submittedName>
        <fullName evidence="2">DUF4397 domain-containing protein</fullName>
    </submittedName>
</protein>
<dbReference type="Pfam" id="PF14344">
    <property type="entry name" value="DUF4397"/>
    <property type="match status" value="1"/>
</dbReference>
<evidence type="ECO:0000313" key="3">
    <source>
        <dbReference type="Proteomes" id="UP001596506"/>
    </source>
</evidence>
<organism evidence="2 3">
    <name type="scientific">Marinobacter aromaticivorans</name>
    <dbReference type="NCBI Taxonomy" id="1494078"/>
    <lineage>
        <taxon>Bacteria</taxon>
        <taxon>Pseudomonadati</taxon>
        <taxon>Pseudomonadota</taxon>
        <taxon>Gammaproteobacteria</taxon>
        <taxon>Pseudomonadales</taxon>
        <taxon>Marinobacteraceae</taxon>
        <taxon>Marinobacter</taxon>
    </lineage>
</organism>
<evidence type="ECO:0000259" key="1">
    <source>
        <dbReference type="Pfam" id="PF14344"/>
    </source>
</evidence>
<accession>A0ABW2IW48</accession>
<dbReference type="InterPro" id="IPR025510">
    <property type="entry name" value="DUF4397"/>
</dbReference>
<dbReference type="RefSeq" id="WP_157807814.1">
    <property type="nucleotide sequence ID" value="NZ_JBHTBD010000003.1"/>
</dbReference>
<sequence length="136" mass="13790">MPAGGYQVRITGTNSTDIVYDSGTLPIGSDVTVVAVDSVKGASPVSLLVWAESDPAVTAVLSNSAEVRIVHAVESVDVDVFVDGAEALGDFAYSTATGYLVLPAGDRNVAVAPADQGIGNAVTTLSGTLTLERRAP</sequence>
<name>A0ABW2IW48_9GAMM</name>